<name>A0A074W590_AURM1</name>
<dbReference type="AlphaFoldDB" id="A0A074W590"/>
<evidence type="ECO:0000256" key="3">
    <source>
        <dbReference type="PROSITE-ProRule" id="PRU00023"/>
    </source>
</evidence>
<dbReference type="RefSeq" id="XP_040874760.1">
    <property type="nucleotide sequence ID" value="XM_041023852.1"/>
</dbReference>
<dbReference type="GeneID" id="63917225"/>
<dbReference type="EMBL" id="KL584873">
    <property type="protein sequence ID" value="KEQ57736.1"/>
    <property type="molecule type" value="Genomic_DNA"/>
</dbReference>
<dbReference type="SUPFAM" id="SSF48403">
    <property type="entry name" value="Ankyrin repeat"/>
    <property type="match status" value="1"/>
</dbReference>
<keyword evidence="1" id="KW-0677">Repeat</keyword>
<dbReference type="Pfam" id="PF12796">
    <property type="entry name" value="Ank_2"/>
    <property type="match status" value="1"/>
</dbReference>
<evidence type="ECO:0000313" key="5">
    <source>
        <dbReference type="Proteomes" id="UP000030672"/>
    </source>
</evidence>
<dbReference type="PROSITE" id="PS50297">
    <property type="entry name" value="ANK_REP_REGION"/>
    <property type="match status" value="1"/>
</dbReference>
<feature type="repeat" description="ANK" evidence="3">
    <location>
        <begin position="36"/>
        <end position="68"/>
    </location>
</feature>
<dbReference type="GO" id="GO:0085020">
    <property type="term" value="P:protein K6-linked ubiquitination"/>
    <property type="evidence" value="ECO:0007669"/>
    <property type="project" value="TreeGrafter"/>
</dbReference>
<evidence type="ECO:0000256" key="2">
    <source>
        <dbReference type="ARBA" id="ARBA00023043"/>
    </source>
</evidence>
<dbReference type="GO" id="GO:0004842">
    <property type="term" value="F:ubiquitin-protein transferase activity"/>
    <property type="evidence" value="ECO:0007669"/>
    <property type="project" value="TreeGrafter"/>
</dbReference>
<dbReference type="InterPro" id="IPR002110">
    <property type="entry name" value="Ankyrin_rpt"/>
</dbReference>
<accession>A0A074W590</accession>
<dbReference type="Proteomes" id="UP000030672">
    <property type="component" value="Unassembled WGS sequence"/>
</dbReference>
<dbReference type="InterPro" id="IPR036770">
    <property type="entry name" value="Ankyrin_rpt-contain_sf"/>
</dbReference>
<dbReference type="HOGENOM" id="CLU_000134_45_2_1"/>
<dbReference type="STRING" id="1043003.A0A074W590"/>
<keyword evidence="2 3" id="KW-0040">ANK repeat</keyword>
<organism evidence="4 5">
    <name type="scientific">Aureobasidium melanogenum (strain CBS 110374)</name>
    <name type="common">Aureobasidium pullulans var. melanogenum</name>
    <dbReference type="NCBI Taxonomy" id="1043003"/>
    <lineage>
        <taxon>Eukaryota</taxon>
        <taxon>Fungi</taxon>
        <taxon>Dikarya</taxon>
        <taxon>Ascomycota</taxon>
        <taxon>Pezizomycotina</taxon>
        <taxon>Dothideomycetes</taxon>
        <taxon>Dothideomycetidae</taxon>
        <taxon>Dothideales</taxon>
        <taxon>Saccotheciaceae</taxon>
        <taxon>Aureobasidium</taxon>
    </lineage>
</organism>
<dbReference type="PANTHER" id="PTHR24171:SF8">
    <property type="entry name" value="BRCA1-ASSOCIATED RING DOMAIN PROTEIN 1"/>
    <property type="match status" value="1"/>
</dbReference>
<dbReference type="PROSITE" id="PS50088">
    <property type="entry name" value="ANK_REPEAT"/>
    <property type="match status" value="1"/>
</dbReference>
<dbReference type="PANTHER" id="PTHR24171">
    <property type="entry name" value="ANKYRIN REPEAT DOMAIN-CONTAINING PROTEIN 39-RELATED"/>
    <property type="match status" value="1"/>
</dbReference>
<reference evidence="4 5" key="1">
    <citation type="journal article" date="2014" name="BMC Genomics">
        <title>Genome sequencing of four Aureobasidium pullulans varieties: biotechnological potential, stress tolerance, and description of new species.</title>
        <authorList>
            <person name="Gostin Ar C."/>
            <person name="Ohm R.A."/>
            <person name="Kogej T."/>
            <person name="Sonjak S."/>
            <person name="Turk M."/>
            <person name="Zajc J."/>
            <person name="Zalar P."/>
            <person name="Grube M."/>
            <person name="Sun H."/>
            <person name="Han J."/>
            <person name="Sharma A."/>
            <person name="Chiniquy J."/>
            <person name="Ngan C.Y."/>
            <person name="Lipzen A."/>
            <person name="Barry K."/>
            <person name="Grigoriev I.V."/>
            <person name="Gunde-Cimerman N."/>
        </authorList>
    </citation>
    <scope>NUCLEOTIDE SEQUENCE [LARGE SCALE GENOMIC DNA]</scope>
    <source>
        <strain evidence="4 5">CBS 110374</strain>
    </source>
</reference>
<sequence length="94" mass="10230">MDHGKALLYQAAELDHKSLTNRCLDLGAEVDTTDKYGETALHYAATNGHLDIVQILTRADANKTIVDSHGRTALDCAQGAGRRSHPDIVAYLQQ</sequence>
<gene>
    <name evidence="4" type="ORF">M437DRAFT_61021</name>
</gene>
<dbReference type="SMART" id="SM00248">
    <property type="entry name" value="ANK"/>
    <property type="match status" value="2"/>
</dbReference>
<protein>
    <submittedName>
        <fullName evidence="4">Ankyrin repeat protein</fullName>
    </submittedName>
</protein>
<proteinExistence type="predicted"/>
<evidence type="ECO:0000313" key="4">
    <source>
        <dbReference type="EMBL" id="KEQ57736.1"/>
    </source>
</evidence>
<keyword evidence="5" id="KW-1185">Reference proteome</keyword>
<dbReference type="Gene3D" id="1.25.40.20">
    <property type="entry name" value="Ankyrin repeat-containing domain"/>
    <property type="match status" value="1"/>
</dbReference>
<evidence type="ECO:0000256" key="1">
    <source>
        <dbReference type="ARBA" id="ARBA00022737"/>
    </source>
</evidence>